<dbReference type="Pfam" id="PF07992">
    <property type="entry name" value="Pyr_redox_2"/>
    <property type="match status" value="1"/>
</dbReference>
<dbReference type="GO" id="GO:0050660">
    <property type="term" value="F:flavin adenine dinucleotide binding"/>
    <property type="evidence" value="ECO:0007669"/>
    <property type="project" value="TreeGrafter"/>
</dbReference>
<dbReference type="GO" id="GO:0004174">
    <property type="term" value="F:electron-transferring-flavoprotein dehydrogenase activity"/>
    <property type="evidence" value="ECO:0007669"/>
    <property type="project" value="TreeGrafter"/>
</dbReference>
<dbReference type="PRINTS" id="PR00368">
    <property type="entry name" value="FADPNR"/>
</dbReference>
<dbReference type="InterPro" id="IPR036188">
    <property type="entry name" value="FAD/NAD-bd_sf"/>
</dbReference>
<dbReference type="InterPro" id="IPR023753">
    <property type="entry name" value="FAD/NAD-binding_dom"/>
</dbReference>
<dbReference type="PRINTS" id="PR00411">
    <property type="entry name" value="PNDRDTASEI"/>
</dbReference>
<name>A0A0L0HIE8_SPIPD</name>
<protein>
    <recommendedName>
        <fullName evidence="1">FAD/NAD(P)-binding domain-containing protein</fullName>
    </recommendedName>
</protein>
<evidence type="ECO:0000313" key="2">
    <source>
        <dbReference type="EMBL" id="KND00645.1"/>
    </source>
</evidence>
<dbReference type="OrthoDB" id="202203at2759"/>
<dbReference type="PANTHER" id="PTHR43735">
    <property type="entry name" value="APOPTOSIS-INDUCING FACTOR 1"/>
    <property type="match status" value="1"/>
</dbReference>
<gene>
    <name evidence="2" type="ORF">SPPG_03771</name>
</gene>
<dbReference type="RefSeq" id="XP_016608684.1">
    <property type="nucleotide sequence ID" value="XM_016752020.1"/>
</dbReference>
<dbReference type="VEuPathDB" id="FungiDB:SPPG_03771"/>
<accession>A0A0L0HIE8</accession>
<dbReference type="STRING" id="645134.A0A0L0HIE8"/>
<dbReference type="SUPFAM" id="SSF51905">
    <property type="entry name" value="FAD/NAD(P)-binding domain"/>
    <property type="match status" value="1"/>
</dbReference>
<dbReference type="EMBL" id="KQ257455">
    <property type="protein sequence ID" value="KND00645.1"/>
    <property type="molecule type" value="Genomic_DNA"/>
</dbReference>
<dbReference type="eggNOG" id="KOG2495">
    <property type="taxonomic scope" value="Eukaryota"/>
</dbReference>
<dbReference type="GO" id="GO:0005737">
    <property type="term" value="C:cytoplasm"/>
    <property type="evidence" value="ECO:0007669"/>
    <property type="project" value="TreeGrafter"/>
</dbReference>
<organism evidence="2 3">
    <name type="scientific">Spizellomyces punctatus (strain DAOM BR117)</name>
    <dbReference type="NCBI Taxonomy" id="645134"/>
    <lineage>
        <taxon>Eukaryota</taxon>
        <taxon>Fungi</taxon>
        <taxon>Fungi incertae sedis</taxon>
        <taxon>Chytridiomycota</taxon>
        <taxon>Chytridiomycota incertae sedis</taxon>
        <taxon>Chytridiomycetes</taxon>
        <taxon>Spizellomycetales</taxon>
        <taxon>Spizellomycetaceae</taxon>
        <taxon>Spizellomyces</taxon>
    </lineage>
</organism>
<proteinExistence type="predicted"/>
<dbReference type="Proteomes" id="UP000053201">
    <property type="component" value="Unassembled WGS sequence"/>
</dbReference>
<keyword evidence="3" id="KW-1185">Reference proteome</keyword>
<dbReference type="OMA" id="RENYYHI"/>
<evidence type="ECO:0000259" key="1">
    <source>
        <dbReference type="Pfam" id="PF07992"/>
    </source>
</evidence>
<feature type="domain" description="FAD/NAD(P)-binding" evidence="1">
    <location>
        <begin position="89"/>
        <end position="393"/>
    </location>
</feature>
<sequence length="481" mass="52924">MLGPNISRLQRCTEALHSVPFLGPTMNDAFDTCSAVFHEVSSQGLAPTLYQIASHLAGERKQHQGLPLKGQEVIKTAQAVDIGAEEYKNIVIIGGSIFGIATAMKVRYSLPLPKNYRLIIIEKHSHMHYMFAFPRASVIPGFEKELFAPYDNLFKSAKEGRVIQACATSITPTHVELDRSVDGFGTIVPYEYLLYGAGAKHPRPGCLSDENTKEEGVTVLKEYQARIGRSDKVLVVGGGAVGLELAAEIKEHYPEKEVTLVHSRARYLQTYKFGLHRRAYSILKNLGVRQILGDRVIIPPGGFKDDGKEIVVKTRAGLSITTDLQILCTGMIPNSALLSTLSPASINPENKYVLVKPSLQIADPRFPNVFAGGDVVDLPDIKTGISAFAHAAVAIENVVKLVEGREKGLKDDEIKLVERSPVLPQIYLYFGLHRGVAQLSYHGYLYTAGTWLVRKHFSYNVLASRAWDWCGTPLSAETVDI</sequence>
<dbReference type="InParanoid" id="A0A0L0HIE8"/>
<evidence type="ECO:0000313" key="3">
    <source>
        <dbReference type="Proteomes" id="UP000053201"/>
    </source>
</evidence>
<reference evidence="2 3" key="1">
    <citation type="submission" date="2009-08" db="EMBL/GenBank/DDBJ databases">
        <title>The Genome Sequence of Spizellomyces punctatus strain DAOM BR117.</title>
        <authorList>
            <consortium name="The Broad Institute Genome Sequencing Platform"/>
            <person name="Russ C."/>
            <person name="Cuomo C."/>
            <person name="Shea T."/>
            <person name="Young S.K."/>
            <person name="Zeng Q."/>
            <person name="Koehrsen M."/>
            <person name="Haas B."/>
            <person name="Borodovsky M."/>
            <person name="Guigo R."/>
            <person name="Alvarado L."/>
            <person name="Berlin A."/>
            <person name="Bochicchio J."/>
            <person name="Borenstein D."/>
            <person name="Chapman S."/>
            <person name="Chen Z."/>
            <person name="Engels R."/>
            <person name="Freedman E."/>
            <person name="Gellesch M."/>
            <person name="Goldberg J."/>
            <person name="Griggs A."/>
            <person name="Gujja S."/>
            <person name="Heiman D."/>
            <person name="Hepburn T."/>
            <person name="Howarth C."/>
            <person name="Jen D."/>
            <person name="Larson L."/>
            <person name="Lewis B."/>
            <person name="Mehta T."/>
            <person name="Park D."/>
            <person name="Pearson M."/>
            <person name="Roberts A."/>
            <person name="Saif S."/>
            <person name="Shenoy N."/>
            <person name="Sisk P."/>
            <person name="Stolte C."/>
            <person name="Sykes S."/>
            <person name="Thomson T."/>
            <person name="Walk T."/>
            <person name="White J."/>
            <person name="Yandava C."/>
            <person name="Burger G."/>
            <person name="Gray M.W."/>
            <person name="Holland P.W.H."/>
            <person name="King N."/>
            <person name="Lang F.B.F."/>
            <person name="Roger A.J."/>
            <person name="Ruiz-Trillo I."/>
            <person name="Lander E."/>
            <person name="Nusbaum C."/>
        </authorList>
    </citation>
    <scope>NUCLEOTIDE SEQUENCE [LARGE SCALE GENOMIC DNA]</scope>
    <source>
        <strain evidence="2 3">DAOM BR117</strain>
    </source>
</reference>
<dbReference type="PANTHER" id="PTHR43735:SF11">
    <property type="entry name" value="HYPOTHETICAL OXIDOREDUCTASE (EUROFUNG)"/>
    <property type="match status" value="1"/>
</dbReference>
<dbReference type="GeneID" id="27687261"/>
<dbReference type="AlphaFoldDB" id="A0A0L0HIE8"/>
<dbReference type="Gene3D" id="3.50.50.100">
    <property type="match status" value="1"/>
</dbReference>